<protein>
    <recommendedName>
        <fullName evidence="1">PEP-utilising enzyme mobile domain-containing protein</fullName>
    </recommendedName>
</protein>
<dbReference type="EMBL" id="LBZW01000006">
    <property type="protein sequence ID" value="KKR79523.1"/>
    <property type="molecule type" value="Genomic_DNA"/>
</dbReference>
<comment type="caution">
    <text evidence="2">The sequence shown here is derived from an EMBL/GenBank/DDBJ whole genome shotgun (WGS) entry which is preliminary data.</text>
</comment>
<dbReference type="InterPro" id="IPR036637">
    <property type="entry name" value="Phosphohistidine_dom_sf"/>
</dbReference>
<organism evidence="2 3">
    <name type="scientific">Candidatus Nomurabacteria bacterium GW2011_GWA2_40_9</name>
    <dbReference type="NCBI Taxonomy" id="1618734"/>
    <lineage>
        <taxon>Bacteria</taxon>
        <taxon>Candidatus Nomuraibacteriota</taxon>
    </lineage>
</organism>
<dbReference type="SUPFAM" id="SSF53448">
    <property type="entry name" value="Nucleotide-diphospho-sugar transferases"/>
    <property type="match status" value="1"/>
</dbReference>
<accession>A0A0G0TRB1</accession>
<dbReference type="PANTHER" id="PTHR43615:SF1">
    <property type="entry name" value="PPDK_N DOMAIN-CONTAINING PROTEIN"/>
    <property type="match status" value="1"/>
</dbReference>
<dbReference type="InterPro" id="IPR051549">
    <property type="entry name" value="PEP_Utilizing_Enz"/>
</dbReference>
<sequence length="1054" mass="120802">MNHSFQEDQPNKIIPLKAIILGANRGIRRLDSTKSYPHALGKGIFGKSVLDWQLSSFKACGIKDIVFVGGYHLEKIIAKYPGLNYYFNPKWDSSGSLFSLFCAREELTEPCLIIYSDVVFRLNVLQQFIACSQNNKIIIGIDRSPDTDLREMYKSEHIESVQLSHENLVKIGPQMNSLGKEDGLFTGLCFLPQPIVSQLKEKFTSPQWINSPHIKKLNFSDMLQELLKEGKNFQTYNISQDWAKIQNPFSLARFIFGTKAQTLERLRQVIKGATILDQIRFSVEDWTHQPENILNKIQKKLSSNQVIIRSSASSEDTWESSNAGLFYSEKTVDINNRDLLHQGIERVISSFQAATGEHNLDQVFVQPYISNLKMSGVIFTRELESGAPYIIINYSSHPDKTDVITSGWSDNVQTFIVYKYTDFKGTDPNIIQLLKLVKELEQSTNLDSLDIEFAIDQHDDCFLFQARPLVLPLIRKKFNDKDFVLEKNSIKTFINNLMQRRPYLFGEKTILGNMPDWNPAEMIGTAPRPLALTLYQYLITDKVWGESRQCLGYKDTYPEPLMISLAGKPYIDIRTSLNSFLPKELSLEVSERLINYYLERLQRYPNFFDKLEFEVAITCLSFDFDKHARNLTESGFQKSSIDEIKTSVLKLTNNILNETSINLDHQLQQLEILTKRRENILSLKNISASEILKGIHNLLDDCIRYGTLPFSNLARCAFISTAFLKSLHSIKILSQADYDLFLQSIPTIASEISEDMTRMVHGSLSMKDFLNRYGHLRPGTYDILSPRYDESPEIYFPNIIQTNSLQEKRNPIKTERDAKEIILEKRPALNALLKQHGITCSSEQLVYFMVKSIQAREYAKFEFTKNISVVLQKLSQFGEINNMSIDDMSFTSIYYLLSLSTSNPPSDIKRDLKMHARRHMKQYALTQSIQLPSLIYSSDDLDYFYHKEMQPNFITSKKVTADLLKLDKLTHEKLDLTDKIICIENADPGYDWIFGYKIAGLVTKYGGIASHMSIRAAEFGLPAAIGCGDVIFQKILHSTKIELNCATRQIHFVK</sequence>
<dbReference type="InterPro" id="IPR029044">
    <property type="entry name" value="Nucleotide-diphossugar_trans"/>
</dbReference>
<dbReference type="InterPro" id="IPR008279">
    <property type="entry name" value="PEP-util_enz_mobile_dom"/>
</dbReference>
<name>A0A0G0TRB1_9BACT</name>
<evidence type="ECO:0000259" key="1">
    <source>
        <dbReference type="Pfam" id="PF00391"/>
    </source>
</evidence>
<evidence type="ECO:0000313" key="2">
    <source>
        <dbReference type="EMBL" id="KKR79523.1"/>
    </source>
</evidence>
<dbReference type="Gene3D" id="3.50.30.10">
    <property type="entry name" value="Phosphohistidine domain"/>
    <property type="match status" value="1"/>
</dbReference>
<feature type="domain" description="PEP-utilising enzyme mobile" evidence="1">
    <location>
        <begin position="978"/>
        <end position="1046"/>
    </location>
</feature>
<dbReference type="SUPFAM" id="SSF56059">
    <property type="entry name" value="Glutathione synthetase ATP-binding domain-like"/>
    <property type="match status" value="1"/>
</dbReference>
<dbReference type="Gene3D" id="3.90.550.10">
    <property type="entry name" value="Spore Coat Polysaccharide Biosynthesis Protein SpsA, Chain A"/>
    <property type="match status" value="1"/>
</dbReference>
<dbReference type="PATRIC" id="fig|1618734.3.peg.227"/>
<dbReference type="Gene3D" id="3.30.470.20">
    <property type="entry name" value="ATP-grasp fold, B domain"/>
    <property type="match status" value="1"/>
</dbReference>
<evidence type="ECO:0000313" key="3">
    <source>
        <dbReference type="Proteomes" id="UP000034749"/>
    </source>
</evidence>
<gene>
    <name evidence="2" type="ORF">UU24_C0006G0017</name>
</gene>
<dbReference type="GO" id="GO:0016772">
    <property type="term" value="F:transferase activity, transferring phosphorus-containing groups"/>
    <property type="evidence" value="ECO:0007669"/>
    <property type="project" value="InterPro"/>
</dbReference>
<dbReference type="Pfam" id="PF00391">
    <property type="entry name" value="PEP-utilizers"/>
    <property type="match status" value="1"/>
</dbReference>
<dbReference type="PANTHER" id="PTHR43615">
    <property type="entry name" value="PHOSPHOENOLPYRUVATE SYNTHASE-RELATED"/>
    <property type="match status" value="1"/>
</dbReference>
<dbReference type="SUPFAM" id="SSF52009">
    <property type="entry name" value="Phosphohistidine domain"/>
    <property type="match status" value="1"/>
</dbReference>
<dbReference type="AlphaFoldDB" id="A0A0G0TRB1"/>
<proteinExistence type="predicted"/>
<reference evidence="2 3" key="1">
    <citation type="journal article" date="2015" name="Nature">
        <title>rRNA introns, odd ribosomes, and small enigmatic genomes across a large radiation of phyla.</title>
        <authorList>
            <person name="Brown C.T."/>
            <person name="Hug L.A."/>
            <person name="Thomas B.C."/>
            <person name="Sharon I."/>
            <person name="Castelle C.J."/>
            <person name="Singh A."/>
            <person name="Wilkins M.J."/>
            <person name="Williams K.H."/>
            <person name="Banfield J.F."/>
        </authorList>
    </citation>
    <scope>NUCLEOTIDE SEQUENCE [LARGE SCALE GENOMIC DNA]</scope>
</reference>
<dbReference type="Proteomes" id="UP000034749">
    <property type="component" value="Unassembled WGS sequence"/>
</dbReference>
<dbReference type="NCBIfam" id="NF004508">
    <property type="entry name" value="PRK05849.1"/>
    <property type="match status" value="1"/>
</dbReference>